<proteinExistence type="predicted"/>
<comment type="caution">
    <text evidence="1">The sequence shown here is derived from an EMBL/GenBank/DDBJ whole genome shotgun (WGS) entry which is preliminary data.</text>
</comment>
<dbReference type="EMBL" id="CABR01000167">
    <property type="protein sequence ID" value="CBI11793.1"/>
    <property type="molecule type" value="Genomic_DNA"/>
</dbReference>
<sequence>MVINFDPVLATEIECVRVRLTAISCLFINDVAYSCGAILELNPIDDYRGMMAANIVGSSQFAFKAFLIQVANHDSADALPIQFIQHDKLSFEEKAEFERFAVMVKLKGVNVANAGLLKPAAVIKAVQKALGNPKIEKKDGKSD</sequence>
<evidence type="ECO:0000313" key="1">
    <source>
        <dbReference type="EMBL" id="CBI11793.1"/>
    </source>
</evidence>
<gene>
    <name evidence="1" type="ORF">CARN7_2640</name>
</gene>
<reference evidence="1" key="1">
    <citation type="submission" date="2009-10" db="EMBL/GenBank/DDBJ databases">
        <title>Diversity of trophic interactions inside an arsenic-rich microbial ecosystem.</title>
        <authorList>
            <person name="Bertin P.N."/>
            <person name="Heinrich-Salmeron A."/>
            <person name="Pelletier E."/>
            <person name="Goulhen-Chollet F."/>
            <person name="Arsene-Ploetze F."/>
            <person name="Gallien S."/>
            <person name="Calteau A."/>
            <person name="Vallenet D."/>
            <person name="Casiot C."/>
            <person name="Chane-Woon-Ming B."/>
            <person name="Giloteaux L."/>
            <person name="Barakat M."/>
            <person name="Bonnefoy V."/>
            <person name="Bruneel O."/>
            <person name="Chandler M."/>
            <person name="Cleiss J."/>
            <person name="Duran R."/>
            <person name="Elbaz-Poulichet F."/>
            <person name="Fonknechten N."/>
            <person name="Lauga B."/>
            <person name="Mornico D."/>
            <person name="Ortet P."/>
            <person name="Schaeffer C."/>
            <person name="Siguier P."/>
            <person name="Alexander Thil Smith A."/>
            <person name="Van Dorsselaer A."/>
            <person name="Weissenbach J."/>
            <person name="Medigue C."/>
            <person name="Le Paslier D."/>
        </authorList>
    </citation>
    <scope>NUCLEOTIDE SEQUENCE</scope>
</reference>
<accession>E6QX19</accession>
<protein>
    <submittedName>
        <fullName evidence="1">Uncharacterized protein</fullName>
    </submittedName>
</protein>
<name>E6QX19_9ZZZZ</name>
<dbReference type="AlphaFoldDB" id="E6QX19"/>
<organism evidence="1">
    <name type="scientific">mine drainage metagenome</name>
    <dbReference type="NCBI Taxonomy" id="410659"/>
    <lineage>
        <taxon>unclassified sequences</taxon>
        <taxon>metagenomes</taxon>
        <taxon>ecological metagenomes</taxon>
    </lineage>
</organism>